<dbReference type="Proteomes" id="UP001501427">
    <property type="component" value="Unassembled WGS sequence"/>
</dbReference>
<evidence type="ECO:0000313" key="5">
    <source>
        <dbReference type="Proteomes" id="UP001501427"/>
    </source>
</evidence>
<feature type="domain" description="DUF2786" evidence="2">
    <location>
        <begin position="202"/>
        <end position="240"/>
    </location>
</feature>
<dbReference type="InterPro" id="IPR024498">
    <property type="entry name" value="DUF2786"/>
</dbReference>
<comment type="caution">
    <text evidence="4">The sequence shown here is derived from an EMBL/GenBank/DDBJ whole genome shotgun (WGS) entry which is preliminary data.</text>
</comment>
<evidence type="ECO:0000259" key="2">
    <source>
        <dbReference type="Pfam" id="PF10979"/>
    </source>
</evidence>
<organism evidence="4 5">
    <name type="scientific">Actinomadura livida</name>
    <dbReference type="NCBI Taxonomy" id="79909"/>
    <lineage>
        <taxon>Bacteria</taxon>
        <taxon>Bacillati</taxon>
        <taxon>Actinomycetota</taxon>
        <taxon>Actinomycetes</taxon>
        <taxon>Streptosporangiales</taxon>
        <taxon>Thermomonosporaceae</taxon>
        <taxon>Actinomadura</taxon>
    </lineage>
</organism>
<evidence type="ECO:0000313" key="4">
    <source>
        <dbReference type="EMBL" id="GAA0590984.1"/>
    </source>
</evidence>
<protein>
    <submittedName>
        <fullName evidence="4">DUF2786 domain-containing protein</fullName>
    </submittedName>
</protein>
<dbReference type="Pfam" id="PF23771">
    <property type="entry name" value="DUF7168"/>
    <property type="match status" value="1"/>
</dbReference>
<evidence type="ECO:0000259" key="3">
    <source>
        <dbReference type="Pfam" id="PF23771"/>
    </source>
</evidence>
<dbReference type="Pfam" id="PF10979">
    <property type="entry name" value="DUF2786"/>
    <property type="match status" value="1"/>
</dbReference>
<keyword evidence="5" id="KW-1185">Reference proteome</keyword>
<reference evidence="5" key="1">
    <citation type="journal article" date="2019" name="Int. J. Syst. Evol. Microbiol.">
        <title>The Global Catalogue of Microorganisms (GCM) 10K type strain sequencing project: providing services to taxonomists for standard genome sequencing and annotation.</title>
        <authorList>
            <consortium name="The Broad Institute Genomics Platform"/>
            <consortium name="The Broad Institute Genome Sequencing Center for Infectious Disease"/>
            <person name="Wu L."/>
            <person name="Ma J."/>
        </authorList>
    </citation>
    <scope>NUCLEOTIDE SEQUENCE [LARGE SCALE GENOMIC DNA]</scope>
    <source>
        <strain evidence="5">JCM 10667</strain>
    </source>
</reference>
<sequence length="430" mass="46490">MAGRRSRPGDAETSASLTEAADALITEAVRALVLGDHTGFRRFVMEAAERTTVPGWTFTVRRSLASRLRRGVTSAWERGWQPADVVRYTSRRRTSRHARLVTDAIAGEMRAYAGAVDDRWREQLAVLEADVWWEGDDGHADAWCEREGVTNATYTTCAIELIQLLEGLPRLPSLGPRPGASVPGRDGPTASREQGRDVDQRTLGKVRALLAKAESTEFPEEAEALSARAQELMARHSIDHALLAAETGDIGGPAGRRIAVDNPYDSPKAVLLTVVADANRCKAVWHRELGFSTVMGYPADLAAVEMLFTSLLVQATAAMVQAGPRRDARGRSRTRSFRHAFLNAYAARIGERLREAAGRAAESAGGNDLVPVLAARDRAVEEAVGAMFPKLAKGRAGSVSNYEGWVAGRAAADLASLNGRREVTGANRRS</sequence>
<dbReference type="InterPro" id="IPR055592">
    <property type="entry name" value="DUF7168"/>
</dbReference>
<proteinExistence type="predicted"/>
<gene>
    <name evidence="4" type="ORF">GCM10009546_61750</name>
</gene>
<feature type="region of interest" description="Disordered" evidence="1">
    <location>
        <begin position="173"/>
        <end position="198"/>
    </location>
</feature>
<accession>A0ABP3QHB2</accession>
<name>A0ABP3QHB2_9ACTN</name>
<dbReference type="EMBL" id="BAAAHD010000070">
    <property type="protein sequence ID" value="GAA0590984.1"/>
    <property type="molecule type" value="Genomic_DNA"/>
</dbReference>
<evidence type="ECO:0000256" key="1">
    <source>
        <dbReference type="SAM" id="MobiDB-lite"/>
    </source>
</evidence>
<feature type="domain" description="DUF7168" evidence="3">
    <location>
        <begin position="269"/>
        <end position="362"/>
    </location>
</feature>